<dbReference type="InterPro" id="IPR000847">
    <property type="entry name" value="LysR_HTH_N"/>
</dbReference>
<accession>A0A1M5W353</accession>
<evidence type="ECO:0000259" key="5">
    <source>
        <dbReference type="PROSITE" id="PS50931"/>
    </source>
</evidence>
<dbReference type="Gene3D" id="3.40.190.10">
    <property type="entry name" value="Periplasmic binding protein-like II"/>
    <property type="match status" value="2"/>
</dbReference>
<evidence type="ECO:0000256" key="4">
    <source>
        <dbReference type="ARBA" id="ARBA00023163"/>
    </source>
</evidence>
<evidence type="ECO:0000256" key="3">
    <source>
        <dbReference type="ARBA" id="ARBA00023125"/>
    </source>
</evidence>
<dbReference type="AlphaFoldDB" id="A0A1M5W353"/>
<dbReference type="CDD" id="cd08432">
    <property type="entry name" value="PBP2_GcdR_TrpI_HvrB_AmpR_like"/>
    <property type="match status" value="1"/>
</dbReference>
<dbReference type="Pfam" id="PF03466">
    <property type="entry name" value="LysR_substrate"/>
    <property type="match status" value="1"/>
</dbReference>
<keyword evidence="4" id="KW-0804">Transcription</keyword>
<dbReference type="PROSITE" id="PS50931">
    <property type="entry name" value="HTH_LYSR"/>
    <property type="match status" value="1"/>
</dbReference>
<dbReference type="Proteomes" id="UP000184221">
    <property type="component" value="Unassembled WGS sequence"/>
</dbReference>
<comment type="similarity">
    <text evidence="1">Belongs to the LysR transcriptional regulatory family.</text>
</comment>
<evidence type="ECO:0000256" key="1">
    <source>
        <dbReference type="ARBA" id="ARBA00009437"/>
    </source>
</evidence>
<evidence type="ECO:0000313" key="7">
    <source>
        <dbReference type="Proteomes" id="UP000184221"/>
    </source>
</evidence>
<dbReference type="Pfam" id="PF00126">
    <property type="entry name" value="HTH_1"/>
    <property type="match status" value="1"/>
</dbReference>
<dbReference type="InterPro" id="IPR036388">
    <property type="entry name" value="WH-like_DNA-bd_sf"/>
</dbReference>
<gene>
    <name evidence="6" type="ORF">SAMN05443551_3226</name>
</gene>
<reference evidence="6 7" key="1">
    <citation type="submission" date="2016-11" db="EMBL/GenBank/DDBJ databases">
        <authorList>
            <person name="Jaros S."/>
            <person name="Januszkiewicz K."/>
            <person name="Wedrychowicz H."/>
        </authorList>
    </citation>
    <scope>NUCLEOTIDE SEQUENCE [LARGE SCALE GENOMIC DNA]</scope>
    <source>
        <strain evidence="6 7">DSM 29431</strain>
    </source>
</reference>
<dbReference type="PANTHER" id="PTHR30537">
    <property type="entry name" value="HTH-TYPE TRANSCRIPTIONAL REGULATOR"/>
    <property type="match status" value="1"/>
</dbReference>
<protein>
    <submittedName>
        <fullName evidence="6">Transcriptional regulator, LysR family</fullName>
    </submittedName>
</protein>
<dbReference type="SUPFAM" id="SSF53850">
    <property type="entry name" value="Periplasmic binding protein-like II"/>
    <property type="match status" value="1"/>
</dbReference>
<dbReference type="EMBL" id="FQXC01000004">
    <property type="protein sequence ID" value="SHH81901.1"/>
    <property type="molecule type" value="Genomic_DNA"/>
</dbReference>
<dbReference type="RefSeq" id="WP_072779078.1">
    <property type="nucleotide sequence ID" value="NZ_FQXC01000004.1"/>
</dbReference>
<dbReference type="OrthoDB" id="9813056at2"/>
<organism evidence="6 7">
    <name type="scientific">Marivita hallyeonensis</name>
    <dbReference type="NCBI Taxonomy" id="996342"/>
    <lineage>
        <taxon>Bacteria</taxon>
        <taxon>Pseudomonadati</taxon>
        <taxon>Pseudomonadota</taxon>
        <taxon>Alphaproteobacteria</taxon>
        <taxon>Rhodobacterales</taxon>
        <taxon>Roseobacteraceae</taxon>
        <taxon>Marivita</taxon>
    </lineage>
</organism>
<keyword evidence="2" id="KW-0805">Transcription regulation</keyword>
<name>A0A1M5W353_9RHOB</name>
<dbReference type="Gene3D" id="1.10.10.10">
    <property type="entry name" value="Winged helix-like DNA-binding domain superfamily/Winged helix DNA-binding domain"/>
    <property type="match status" value="1"/>
</dbReference>
<evidence type="ECO:0000256" key="2">
    <source>
        <dbReference type="ARBA" id="ARBA00023015"/>
    </source>
</evidence>
<proteinExistence type="inferred from homology"/>
<dbReference type="InterPro" id="IPR036390">
    <property type="entry name" value="WH_DNA-bd_sf"/>
</dbReference>
<dbReference type="GO" id="GO:0003700">
    <property type="term" value="F:DNA-binding transcription factor activity"/>
    <property type="evidence" value="ECO:0007669"/>
    <property type="project" value="InterPro"/>
</dbReference>
<dbReference type="STRING" id="996342.SAMN05443551_3226"/>
<dbReference type="InterPro" id="IPR005119">
    <property type="entry name" value="LysR_subst-bd"/>
</dbReference>
<dbReference type="GO" id="GO:0006351">
    <property type="term" value="P:DNA-templated transcription"/>
    <property type="evidence" value="ECO:0007669"/>
    <property type="project" value="TreeGrafter"/>
</dbReference>
<dbReference type="SUPFAM" id="SSF46785">
    <property type="entry name" value="Winged helix' DNA-binding domain"/>
    <property type="match status" value="1"/>
</dbReference>
<feature type="domain" description="HTH lysR-type" evidence="5">
    <location>
        <begin position="4"/>
        <end position="61"/>
    </location>
</feature>
<keyword evidence="7" id="KW-1185">Reference proteome</keyword>
<dbReference type="PANTHER" id="PTHR30537:SF79">
    <property type="entry name" value="TRANSCRIPTIONAL REGULATOR-RELATED"/>
    <property type="match status" value="1"/>
</dbReference>
<dbReference type="InterPro" id="IPR058163">
    <property type="entry name" value="LysR-type_TF_proteobact-type"/>
</dbReference>
<dbReference type="GO" id="GO:0043565">
    <property type="term" value="F:sequence-specific DNA binding"/>
    <property type="evidence" value="ECO:0007669"/>
    <property type="project" value="TreeGrafter"/>
</dbReference>
<keyword evidence="3" id="KW-0238">DNA-binding</keyword>
<evidence type="ECO:0000313" key="6">
    <source>
        <dbReference type="EMBL" id="SHH81901.1"/>
    </source>
</evidence>
<sequence>MRDLPLTLLRALAAVYETGGIRPAGRLLGIQHSAVSRALRDLEAWLEVPLFEKRDGQRALVFSADGAALGKAALSAMRDLETAVLNTREGSSANSVTIATTPSFAMRWLLSRLPRLTDTHPKIEVSILVDQARKSPMATGADLNIRMGAQPSLDVDPIPLMDERVFPVMAPGLWEKLGRPSKIDELLNLPLLHDRDPSTSWGTWRRQFGPERLDVRKGPRLTSSDLILRAAEQGQGVALARGRLAEESLANTSLLRPFGDVELDLGDNYWIIANPETGRRRVVQTVIAWLLSEAQMGSEEVAIAVSHEEKDQKA</sequence>